<dbReference type="EMBL" id="MK113828">
    <property type="protein sequence ID" value="QHR84992.1"/>
    <property type="molecule type" value="Genomic_DNA"/>
</dbReference>
<name>A0A6B9XP27_9LAMI</name>
<protein>
    <submittedName>
        <fullName evidence="2">Ycf15 protein</fullName>
    </submittedName>
</protein>
<feature type="region of interest" description="Disordered" evidence="1">
    <location>
        <begin position="23"/>
        <end position="43"/>
    </location>
</feature>
<dbReference type="RefSeq" id="YP_009731798.1">
    <property type="nucleotide sequence ID" value="NC_046038.1"/>
</dbReference>
<dbReference type="EMBL" id="MK113828">
    <property type="protein sequence ID" value="QHR85008.1"/>
    <property type="molecule type" value="Genomic_DNA"/>
</dbReference>
<dbReference type="GeneID" id="44151635"/>
<dbReference type="AlphaFoldDB" id="A0A6B9XP27"/>
<keyword evidence="2" id="KW-0934">Plastid</keyword>
<evidence type="ECO:0000256" key="1">
    <source>
        <dbReference type="SAM" id="MobiDB-lite"/>
    </source>
</evidence>
<reference evidence="2" key="1">
    <citation type="journal article" date="2019" name="Mitochondrial DNA Part B Resour">
        <title>The complete chloroplast genome sequence of Siphonostegia chinensis Benth. (Orobanchaceae).</title>
        <authorList>
            <person name="Gao J."/>
            <person name="Jin Y.-H."/>
            <person name="Li Y.-Q."/>
            <person name="Qian Y.-X."/>
            <person name="Zhang C."/>
            <person name="Wang R.-H."/>
            <person name="Qi Z.-C."/>
        </authorList>
    </citation>
    <scope>NUCLEOTIDE SEQUENCE</scope>
    <source>
        <tissue evidence="2">Leaf</tissue>
    </source>
</reference>
<dbReference type="GeneID" id="44151673"/>
<dbReference type="RefSeq" id="YP_009731814.1">
    <property type="nucleotide sequence ID" value="NC_046038.1"/>
</dbReference>
<sequence length="68" mass="7657">MYGWYELPKQSFLNSASSDTHDQEVLDSLSDRPFNSPRKKRGKTGVYYGIGPDPIVPILVTSIQCQSH</sequence>
<accession>A0A6B9XP27</accession>
<evidence type="ECO:0000313" key="2">
    <source>
        <dbReference type="EMBL" id="QHR85008.1"/>
    </source>
</evidence>
<proteinExistence type="predicted"/>
<geneLocation type="chloroplast" evidence="2"/>
<gene>
    <name evidence="2" type="primary">ycf15</name>
</gene>
<keyword evidence="2" id="KW-0150">Chloroplast</keyword>
<organism evidence="2">
    <name type="scientific">Siphonostegia chinensis</name>
    <dbReference type="NCBI Taxonomy" id="374729"/>
    <lineage>
        <taxon>Eukaryota</taxon>
        <taxon>Viridiplantae</taxon>
        <taxon>Streptophyta</taxon>
        <taxon>Embryophyta</taxon>
        <taxon>Tracheophyta</taxon>
        <taxon>Spermatophyta</taxon>
        <taxon>Magnoliopsida</taxon>
        <taxon>eudicotyledons</taxon>
        <taxon>Gunneridae</taxon>
        <taxon>Pentapetalae</taxon>
        <taxon>asterids</taxon>
        <taxon>lamiids</taxon>
        <taxon>Lamiales</taxon>
        <taxon>Orobanchaceae</taxon>
        <taxon>Cymbarieae</taxon>
        <taxon>Siphonostegia</taxon>
    </lineage>
</organism>